<protein>
    <submittedName>
        <fullName evidence="1">Prophage Pi3 protein</fullName>
    </submittedName>
</protein>
<gene>
    <name evidence="1" type="primary">Pi3</name>
    <name evidence="1" type="ORF">NCTC12224_00957</name>
</gene>
<dbReference type="OrthoDB" id="2243818at2"/>
<evidence type="ECO:0000313" key="2">
    <source>
        <dbReference type="Proteomes" id="UP000254924"/>
    </source>
</evidence>
<dbReference type="AlphaFoldDB" id="A0A380K655"/>
<evidence type="ECO:0000313" key="1">
    <source>
        <dbReference type="EMBL" id="SUN60575.1"/>
    </source>
</evidence>
<dbReference type="Proteomes" id="UP000254924">
    <property type="component" value="Unassembled WGS sequence"/>
</dbReference>
<organism evidence="1 2">
    <name type="scientific">Streptococcus hyointestinalis</name>
    <dbReference type="NCBI Taxonomy" id="1337"/>
    <lineage>
        <taxon>Bacteria</taxon>
        <taxon>Bacillati</taxon>
        <taxon>Bacillota</taxon>
        <taxon>Bacilli</taxon>
        <taxon>Lactobacillales</taxon>
        <taxon>Streptococcaceae</taxon>
        <taxon>Streptococcus</taxon>
    </lineage>
</organism>
<name>A0A380K655_9STRE</name>
<dbReference type="EMBL" id="UHFN01000007">
    <property type="protein sequence ID" value="SUN60575.1"/>
    <property type="molecule type" value="Genomic_DNA"/>
</dbReference>
<accession>A0A380K655</accession>
<keyword evidence="2" id="KW-1185">Reference proteome</keyword>
<sequence length="126" mass="14688">MRNLWEETIEVLKKHGKTFDGVKFIQGNDFKITKENFELVAKKTNYDSGYGSANVATDLVVVGKNWWLERGEYDGAEWWDYKESPKQVNEVREISQLSGGLWPTLEELNSCKKPMQERLEEKRNGE</sequence>
<proteinExistence type="predicted"/>
<reference evidence="1 2" key="1">
    <citation type="submission" date="2018-06" db="EMBL/GenBank/DDBJ databases">
        <authorList>
            <consortium name="Pathogen Informatics"/>
            <person name="Doyle S."/>
        </authorList>
    </citation>
    <scope>NUCLEOTIDE SEQUENCE [LARGE SCALE GENOMIC DNA]</scope>
    <source>
        <strain evidence="1 2">NCTC12224</strain>
    </source>
</reference>